<dbReference type="Proteomes" id="UP000664277">
    <property type="component" value="Unassembled WGS sequence"/>
</dbReference>
<reference evidence="1" key="1">
    <citation type="submission" date="2021-02" db="EMBL/GenBank/DDBJ databases">
        <title>Genome-Resolved Metagenomics of a Microbial Community Performing Photosynthetic Biological Nutrient Removal.</title>
        <authorList>
            <person name="Mcdaniel E.A."/>
        </authorList>
    </citation>
    <scope>NUCLEOTIDE SEQUENCE</scope>
    <source>
        <strain evidence="1">UWPOB_OBS1</strain>
    </source>
</reference>
<proteinExistence type="predicted"/>
<protein>
    <submittedName>
        <fullName evidence="1">Uncharacterized protein</fullName>
    </submittedName>
</protein>
<dbReference type="AlphaFoldDB" id="A0A8J7PEN3"/>
<comment type="caution">
    <text evidence="1">The sequence shown here is derived from an EMBL/GenBank/DDBJ whole genome shotgun (WGS) entry which is preliminary data.</text>
</comment>
<sequence>MFQQLKNQLLSGQISFNEALPRALPELRGKIGDDKLLWLASELSGYEGAVSYYQSDDHGLPQYRIVAGALRYMTPDGQITELKHPYAKKSHIFLSSPISWLEEFATYPGDMSLVEVPELTAFMGAGGGGVICECQKSELRRIIATFRNEFIAILDKVSETSAAGS</sequence>
<name>A0A8J7PEN3_9BACT</name>
<dbReference type="EMBL" id="JAFLCK010000006">
    <property type="protein sequence ID" value="MBN8659862.1"/>
    <property type="molecule type" value="Genomic_DNA"/>
</dbReference>
<evidence type="ECO:0000313" key="2">
    <source>
        <dbReference type="Proteomes" id="UP000664277"/>
    </source>
</evidence>
<organism evidence="1 2">
    <name type="scientific">Candidatus Obscuribacter phosphatis</name>
    <dbReference type="NCBI Taxonomy" id="1906157"/>
    <lineage>
        <taxon>Bacteria</taxon>
        <taxon>Bacillati</taxon>
        <taxon>Candidatus Melainabacteria</taxon>
        <taxon>Candidatus Obscuribacterales</taxon>
        <taxon>Candidatus Obscuribacteraceae</taxon>
        <taxon>Candidatus Obscuribacter</taxon>
    </lineage>
</organism>
<evidence type="ECO:0000313" key="1">
    <source>
        <dbReference type="EMBL" id="MBN8659862.1"/>
    </source>
</evidence>
<gene>
    <name evidence="1" type="ORF">J0M35_05830</name>
</gene>
<accession>A0A8J7PEN3</accession>